<reference evidence="1 2" key="1">
    <citation type="journal article" date="2013" name="Genome Biol. Evol.">
        <title>Genomes of Stigonematalean cyanobacteria (subsection V) and the evolution of oxygenic photosynthesis from prokaryotes to plastids.</title>
        <authorList>
            <person name="Dagan T."/>
            <person name="Roettger M."/>
            <person name="Stucken K."/>
            <person name="Landan G."/>
            <person name="Koch R."/>
            <person name="Major P."/>
            <person name="Gould S.B."/>
            <person name="Goremykin V.V."/>
            <person name="Rippka R."/>
            <person name="Tandeau de Marsac N."/>
            <person name="Gugger M."/>
            <person name="Lockhart P.J."/>
            <person name="Allen J.F."/>
            <person name="Brune I."/>
            <person name="Maus I."/>
            <person name="Puhler A."/>
            <person name="Martin W.F."/>
        </authorList>
    </citation>
    <scope>NUCLEOTIDE SEQUENCE [LARGE SCALE GENOMIC DNA]</scope>
    <source>
        <strain evidence="1 2">PCC 7110</strain>
    </source>
</reference>
<gene>
    <name evidence="1" type="ORF">WA1_29620</name>
</gene>
<evidence type="ECO:0000313" key="2">
    <source>
        <dbReference type="Proteomes" id="UP000076925"/>
    </source>
</evidence>
<comment type="caution">
    <text evidence="1">The sequence shown here is derived from an EMBL/GenBank/DDBJ whole genome shotgun (WGS) entry which is preliminary data.</text>
</comment>
<name>A0A139X5Y4_9CYAN</name>
<keyword evidence="2" id="KW-1185">Reference proteome</keyword>
<accession>A0A139X5Y4</accession>
<evidence type="ECO:0000313" key="1">
    <source>
        <dbReference type="EMBL" id="KYC40108.1"/>
    </source>
</evidence>
<protein>
    <submittedName>
        <fullName evidence="1">Uncharacterized protein</fullName>
    </submittedName>
</protein>
<dbReference type="Proteomes" id="UP000076925">
    <property type="component" value="Unassembled WGS sequence"/>
</dbReference>
<dbReference type="EMBL" id="ANNX02000031">
    <property type="protein sequence ID" value="KYC40108.1"/>
    <property type="molecule type" value="Genomic_DNA"/>
</dbReference>
<dbReference type="AlphaFoldDB" id="A0A139X5Y4"/>
<dbReference type="RefSeq" id="WP_017740723.1">
    <property type="nucleotide sequence ID" value="NZ_KQ976354.1"/>
</dbReference>
<organism evidence="1 2">
    <name type="scientific">Scytonema hofmannii PCC 7110</name>
    <dbReference type="NCBI Taxonomy" id="128403"/>
    <lineage>
        <taxon>Bacteria</taxon>
        <taxon>Bacillati</taxon>
        <taxon>Cyanobacteriota</taxon>
        <taxon>Cyanophyceae</taxon>
        <taxon>Nostocales</taxon>
        <taxon>Scytonemataceae</taxon>
        <taxon>Scytonema</taxon>
    </lineage>
</organism>
<sequence>MNADGRRWKMSIEVVSCSDAKEEETSDRDNAILNVHFNIHSFSMPKYLTTTTRLMIFGQLYKTSDKG</sequence>
<proteinExistence type="predicted"/>